<keyword evidence="3" id="KW-1185">Reference proteome</keyword>
<evidence type="ECO:0000259" key="1">
    <source>
        <dbReference type="Pfam" id="PF03551"/>
    </source>
</evidence>
<dbReference type="RefSeq" id="WP_425558603.1">
    <property type="nucleotide sequence ID" value="NZ_BAAAQM010000009.1"/>
</dbReference>
<gene>
    <name evidence="2" type="ORF">GCM10009838_20930</name>
</gene>
<dbReference type="Gene3D" id="1.10.10.10">
    <property type="entry name" value="Winged helix-like DNA-binding domain superfamily/Winged helix DNA-binding domain"/>
    <property type="match status" value="1"/>
</dbReference>
<dbReference type="SUPFAM" id="SSF46785">
    <property type="entry name" value="Winged helix' DNA-binding domain"/>
    <property type="match status" value="1"/>
</dbReference>
<dbReference type="Pfam" id="PF03551">
    <property type="entry name" value="PadR"/>
    <property type="match status" value="1"/>
</dbReference>
<accession>A0ABN2R4R1</accession>
<dbReference type="InterPro" id="IPR036388">
    <property type="entry name" value="WH-like_DNA-bd_sf"/>
</dbReference>
<evidence type="ECO:0000313" key="2">
    <source>
        <dbReference type="EMBL" id="GAA1963647.1"/>
    </source>
</evidence>
<comment type="caution">
    <text evidence="2">The sequence shown here is derived from an EMBL/GenBank/DDBJ whole genome shotgun (WGS) entry which is preliminary data.</text>
</comment>
<dbReference type="InterPro" id="IPR036390">
    <property type="entry name" value="WH_DNA-bd_sf"/>
</dbReference>
<evidence type="ECO:0000313" key="3">
    <source>
        <dbReference type="Proteomes" id="UP001499854"/>
    </source>
</evidence>
<name>A0ABN2R4R1_9ACTN</name>
<dbReference type="InterPro" id="IPR005149">
    <property type="entry name" value="Tscrpt_reg_PadR_N"/>
</dbReference>
<feature type="domain" description="Transcription regulator PadR N-terminal" evidence="1">
    <location>
        <begin position="39"/>
        <end position="89"/>
    </location>
</feature>
<dbReference type="Proteomes" id="UP001499854">
    <property type="component" value="Unassembled WGS sequence"/>
</dbReference>
<protein>
    <submittedName>
        <fullName evidence="2">PadR family transcriptional regulator</fullName>
    </submittedName>
</protein>
<organism evidence="2 3">
    <name type="scientific">Catenulispora subtropica</name>
    <dbReference type="NCBI Taxonomy" id="450798"/>
    <lineage>
        <taxon>Bacteria</taxon>
        <taxon>Bacillati</taxon>
        <taxon>Actinomycetota</taxon>
        <taxon>Actinomycetes</taxon>
        <taxon>Catenulisporales</taxon>
        <taxon>Catenulisporaceae</taxon>
        <taxon>Catenulispora</taxon>
    </lineage>
</organism>
<dbReference type="EMBL" id="BAAAQM010000009">
    <property type="protein sequence ID" value="GAA1963647.1"/>
    <property type="molecule type" value="Genomic_DNA"/>
</dbReference>
<sequence length="118" mass="13130">METNRSPRMTQPTQAVLRALLVEPNKPMYGSQVCAEAGLPSGTIYPILARLEREYGWLESEWEDPDISIAEGRPRRRYYQLSRDGAQAARLALAESYQARHHNGRKFGGKAGPAGVTS</sequence>
<reference evidence="2 3" key="1">
    <citation type="journal article" date="2019" name="Int. J. Syst. Evol. Microbiol.">
        <title>The Global Catalogue of Microorganisms (GCM) 10K type strain sequencing project: providing services to taxonomists for standard genome sequencing and annotation.</title>
        <authorList>
            <consortium name="The Broad Institute Genomics Platform"/>
            <consortium name="The Broad Institute Genome Sequencing Center for Infectious Disease"/>
            <person name="Wu L."/>
            <person name="Ma J."/>
        </authorList>
    </citation>
    <scope>NUCLEOTIDE SEQUENCE [LARGE SCALE GENOMIC DNA]</scope>
    <source>
        <strain evidence="2 3">JCM 16013</strain>
    </source>
</reference>
<proteinExistence type="predicted"/>